<dbReference type="Pfam" id="PF00873">
    <property type="entry name" value="ACR_tran"/>
    <property type="match status" value="1"/>
</dbReference>
<evidence type="ECO:0000313" key="10">
    <source>
        <dbReference type="Proteomes" id="UP000189628"/>
    </source>
</evidence>
<dbReference type="SUPFAM" id="SSF82866">
    <property type="entry name" value="Multidrug efflux transporter AcrB transmembrane domain"/>
    <property type="match status" value="2"/>
</dbReference>
<dbReference type="PANTHER" id="PTHR32063">
    <property type="match status" value="1"/>
</dbReference>
<keyword evidence="6 8" id="KW-1133">Transmembrane helix</keyword>
<feature type="transmembrane region" description="Helical" evidence="8">
    <location>
        <begin position="954"/>
        <end position="975"/>
    </location>
</feature>
<comment type="subcellular location">
    <subcellularLocation>
        <location evidence="1">Cell inner membrane</location>
        <topology evidence="1">Multi-pass membrane protein</topology>
    </subcellularLocation>
</comment>
<evidence type="ECO:0000256" key="7">
    <source>
        <dbReference type="ARBA" id="ARBA00023136"/>
    </source>
</evidence>
<evidence type="ECO:0000256" key="1">
    <source>
        <dbReference type="ARBA" id="ARBA00004429"/>
    </source>
</evidence>
<keyword evidence="2" id="KW-0813">Transport</keyword>
<keyword evidence="3" id="KW-1003">Cell membrane</keyword>
<dbReference type="PANTHER" id="PTHR32063:SF21">
    <property type="entry name" value="MULTIDRUG RESISTANCE PROTEIN MDTB"/>
    <property type="match status" value="1"/>
</dbReference>
<dbReference type="RefSeq" id="WP_078222923.1">
    <property type="nucleotide sequence ID" value="NZ_CP019911.1"/>
</dbReference>
<dbReference type="Proteomes" id="UP000189628">
    <property type="component" value="Chromosome"/>
</dbReference>
<dbReference type="EMBL" id="CP019911">
    <property type="protein sequence ID" value="AQW31111.1"/>
    <property type="molecule type" value="Genomic_DNA"/>
</dbReference>
<feature type="transmembrane region" description="Helical" evidence="8">
    <location>
        <begin position="431"/>
        <end position="451"/>
    </location>
</feature>
<feature type="transmembrane region" description="Helical" evidence="8">
    <location>
        <begin position="987"/>
        <end position="1013"/>
    </location>
</feature>
<accession>A0A1U9VM11</accession>
<sequence>MNPSRIFILRPVATTLLMVAILLSGLVAYRMLPLSALPEVDYPTIQVTTLYPGASPDVMTSSITAPLERQFGQMPGLKQMTSSSSGGASVITLQFDLSLSLDIAEQEVQAAINAAGNLLPTDLPMPPIYSKVNPADAPILTLAITSKTLPLPKLEDIVDTRVAQKLSQLPGIGLVSISGGQRPAVRIQANTQALAALGLSIDDIRTAIGNANVNGAKGSFDGPMRASTIDANDQLRSAAEYNTMIVAYKNGAPIRLTDVAQIIDGAENSKLAAWANATPAIILNVQRQPGANVIDVVNRAKALLPQLKDTLPANIDMAVLTDRTTTIRASVADVQFELLLAVALVVMVIFLFLRNVPATVIPAVAVPLSLVGTFGVMYLAGFSINNLTLMALTIATGFVVDDAIVMIENIARYIEDGDPPMEAALKGAKQIGFTIISLTFSLIAVLIPLLFMGDVVGRLFREFAITLAVSILISAVVSLTLTPMMCARLLRHIPEPEQTRFYHAAGQFLDNVIAQYGRMLQWVLDRQRTTLLVAIGTLVLTGLLYVYVPKGFFPVQDTGVIQGISDATQSISFPAMAERQQKLAEVILKDPAVESLSSFIGVDGTNTTLNSGRMLINLKPKDQRDADATEIIQRLQPELAKVAGISLFMQPVQDLTIEDRVSRTQYQFTVEDPDPKNLSTWVPRLVERLQQTQELRDVASDLQDNGLRAYVQIDRDKAAVYGITTAAVDSALYSAYGQRLISTIFTQSNQYRVVLEADPQLQQGPQSLYDLRVASTGGQQVPLGAFATVVEQPGSLVVNHQGQFPSATISFNLARGASLGAAVDAINAAEQAIGLPASMQTSFQGAALAFQSSLSNELWLILAAIITMYIVLGVLYESTIHPVTILSTLPSAGVGALLSLLVTGKDMGIIAIIGIILLIGIVKKNAIMMIDFALEAEREQGMAPRDAIYQACLLRFRPILMTTMAALLGALPLMLGNGVGSELRQPLGITMVGGLLVSQVLTLFTTPVIYLAFDSLSHRLRDWRERRAARSGTGRTGVDQPGNQP</sequence>
<dbReference type="PRINTS" id="PR00702">
    <property type="entry name" value="ACRIFLAVINRP"/>
</dbReference>
<dbReference type="Gene3D" id="3.30.70.1430">
    <property type="entry name" value="Multidrug efflux transporter AcrB pore domain"/>
    <property type="match status" value="2"/>
</dbReference>
<dbReference type="SUPFAM" id="SSF82714">
    <property type="entry name" value="Multidrug efflux transporter AcrB TolC docking domain, DN and DC subdomains"/>
    <property type="match status" value="2"/>
</dbReference>
<dbReference type="GO" id="GO:0005886">
    <property type="term" value="C:plasma membrane"/>
    <property type="evidence" value="ECO:0007669"/>
    <property type="project" value="UniProtKB-SubCell"/>
</dbReference>
<dbReference type="AlphaFoldDB" id="A0A1U9VM11"/>
<dbReference type="Gene3D" id="3.30.70.1440">
    <property type="entry name" value="Multidrug efflux transporter AcrB pore domain"/>
    <property type="match status" value="1"/>
</dbReference>
<feature type="transmembrane region" description="Helical" evidence="8">
    <location>
        <begin position="360"/>
        <end position="381"/>
    </location>
</feature>
<feature type="transmembrane region" description="Helical" evidence="8">
    <location>
        <begin position="334"/>
        <end position="353"/>
    </location>
</feature>
<dbReference type="FunFam" id="3.30.70.1430:FF:000001">
    <property type="entry name" value="Efflux pump membrane transporter"/>
    <property type="match status" value="1"/>
</dbReference>
<dbReference type="NCBIfam" id="NF007798">
    <property type="entry name" value="PRK10503.1"/>
    <property type="match status" value="1"/>
</dbReference>
<name>A0A1U9VM11_9RALS</name>
<reference evidence="9 10" key="1">
    <citation type="submission" date="2017-02" db="EMBL/GenBank/DDBJ databases">
        <title>Blood Disease Bacterium A2-HR MARDI.</title>
        <authorList>
            <person name="Badrun R."/>
            <person name="Abu Bakar N."/>
            <person name="Laboh R."/>
        </authorList>
    </citation>
    <scope>NUCLEOTIDE SEQUENCE [LARGE SCALE GENOMIC DNA]</scope>
    <source>
        <strain evidence="9 10">A2-HR MARDI</strain>
    </source>
</reference>
<evidence type="ECO:0000256" key="8">
    <source>
        <dbReference type="SAM" id="Phobius"/>
    </source>
</evidence>
<dbReference type="Gene3D" id="3.30.70.1320">
    <property type="entry name" value="Multidrug efflux transporter AcrB pore domain like"/>
    <property type="match status" value="1"/>
</dbReference>
<dbReference type="GO" id="GO:0042910">
    <property type="term" value="F:xenobiotic transmembrane transporter activity"/>
    <property type="evidence" value="ECO:0007669"/>
    <property type="project" value="TreeGrafter"/>
</dbReference>
<keyword evidence="4" id="KW-0997">Cell inner membrane</keyword>
<dbReference type="FunFam" id="1.20.1640.10:FF:000001">
    <property type="entry name" value="Efflux pump membrane transporter"/>
    <property type="match status" value="1"/>
</dbReference>
<feature type="transmembrane region" description="Helical" evidence="8">
    <location>
        <begin position="529"/>
        <end position="548"/>
    </location>
</feature>
<evidence type="ECO:0000256" key="5">
    <source>
        <dbReference type="ARBA" id="ARBA00022692"/>
    </source>
</evidence>
<evidence type="ECO:0000256" key="4">
    <source>
        <dbReference type="ARBA" id="ARBA00022519"/>
    </source>
</evidence>
<organism evidence="9 10">
    <name type="scientific">blood disease bacterium A2-HR MARDI</name>
    <dbReference type="NCBI Taxonomy" id="1944648"/>
    <lineage>
        <taxon>Bacteria</taxon>
        <taxon>Pseudomonadati</taxon>
        <taxon>Pseudomonadota</taxon>
        <taxon>Betaproteobacteria</taxon>
        <taxon>Burkholderiales</taxon>
        <taxon>Burkholderiaceae</taxon>
        <taxon>Ralstonia</taxon>
        <taxon>Ralstonia solanacearum species complex</taxon>
    </lineage>
</organism>
<protein>
    <submittedName>
        <fullName evidence="9">Multidrug transporter subunit MdtB</fullName>
    </submittedName>
</protein>
<feature type="transmembrane region" description="Helical" evidence="8">
    <location>
        <begin position="858"/>
        <end position="876"/>
    </location>
</feature>
<keyword evidence="5 8" id="KW-0812">Transmembrane</keyword>
<evidence type="ECO:0000256" key="6">
    <source>
        <dbReference type="ARBA" id="ARBA00022989"/>
    </source>
</evidence>
<evidence type="ECO:0000313" key="9">
    <source>
        <dbReference type="EMBL" id="AQW31111.1"/>
    </source>
</evidence>
<dbReference type="SUPFAM" id="SSF82693">
    <property type="entry name" value="Multidrug efflux transporter AcrB pore domain, PN1, PN2, PC1 and PC2 subdomains"/>
    <property type="match status" value="4"/>
</dbReference>
<dbReference type="Gene3D" id="1.20.1640.10">
    <property type="entry name" value="Multidrug efflux transporter AcrB transmembrane domain"/>
    <property type="match status" value="2"/>
</dbReference>
<proteinExistence type="predicted"/>
<evidence type="ECO:0000256" key="3">
    <source>
        <dbReference type="ARBA" id="ARBA00022475"/>
    </source>
</evidence>
<dbReference type="Gene3D" id="3.30.2090.10">
    <property type="entry name" value="Multidrug efflux transporter AcrB TolC docking domain, DN and DC subdomains"/>
    <property type="match status" value="2"/>
</dbReference>
<dbReference type="NCBIfam" id="NF033617">
    <property type="entry name" value="RND_permease_2"/>
    <property type="match status" value="1"/>
</dbReference>
<dbReference type="InterPro" id="IPR001036">
    <property type="entry name" value="Acrflvin-R"/>
</dbReference>
<keyword evidence="7 8" id="KW-0472">Membrane</keyword>
<dbReference type="InterPro" id="IPR027463">
    <property type="entry name" value="AcrB_DN_DC_subdom"/>
</dbReference>
<evidence type="ECO:0000256" key="2">
    <source>
        <dbReference type="ARBA" id="ARBA00022448"/>
    </source>
</evidence>
<feature type="transmembrane region" description="Helical" evidence="8">
    <location>
        <begin position="908"/>
        <end position="934"/>
    </location>
</feature>
<gene>
    <name evidence="9" type="ORF">B0B51_14965</name>
</gene>
<feature type="transmembrane region" description="Helical" evidence="8">
    <location>
        <begin position="463"/>
        <end position="482"/>
    </location>
</feature>